<gene>
    <name evidence="6" type="ORF">SAMN04488124_3082</name>
</gene>
<accession>A0A1I6IDA2</accession>
<feature type="compositionally biased region" description="Acidic residues" evidence="4">
    <location>
        <begin position="48"/>
        <end position="58"/>
    </location>
</feature>
<name>A0A1I6IDA2_9EURY</name>
<comment type="similarity">
    <text evidence="2">Belongs to the bacterial solute-binding protein 2 family.</text>
</comment>
<evidence type="ECO:0000256" key="2">
    <source>
        <dbReference type="ARBA" id="ARBA00007639"/>
    </source>
</evidence>
<evidence type="ECO:0000256" key="3">
    <source>
        <dbReference type="ARBA" id="ARBA00022729"/>
    </source>
</evidence>
<comment type="subcellular location">
    <subcellularLocation>
        <location evidence="1">Cell envelope</location>
    </subcellularLocation>
</comment>
<evidence type="ECO:0000313" key="7">
    <source>
        <dbReference type="Proteomes" id="UP000243250"/>
    </source>
</evidence>
<evidence type="ECO:0000256" key="1">
    <source>
        <dbReference type="ARBA" id="ARBA00004196"/>
    </source>
</evidence>
<dbReference type="GO" id="GO:0030246">
    <property type="term" value="F:carbohydrate binding"/>
    <property type="evidence" value="ECO:0007669"/>
    <property type="project" value="UniProtKB-ARBA"/>
</dbReference>
<dbReference type="AlphaFoldDB" id="A0A1I6IDA2"/>
<dbReference type="InterPro" id="IPR006311">
    <property type="entry name" value="TAT_signal"/>
</dbReference>
<organism evidence="6 7">
    <name type="scientific">Halogeometricum limi</name>
    <dbReference type="NCBI Taxonomy" id="555875"/>
    <lineage>
        <taxon>Archaea</taxon>
        <taxon>Methanobacteriati</taxon>
        <taxon>Methanobacteriota</taxon>
        <taxon>Stenosarchaea group</taxon>
        <taxon>Halobacteria</taxon>
        <taxon>Halobacteriales</taxon>
        <taxon>Haloferacaceae</taxon>
        <taxon>Halogeometricum</taxon>
    </lineage>
</organism>
<dbReference type="Pfam" id="PF13407">
    <property type="entry name" value="Peripla_BP_4"/>
    <property type="match status" value="1"/>
</dbReference>
<feature type="domain" description="Periplasmic binding protein" evidence="5">
    <location>
        <begin position="97"/>
        <end position="351"/>
    </location>
</feature>
<protein>
    <submittedName>
        <fullName evidence="6">Ribose transport system substrate-binding protein</fullName>
    </submittedName>
</protein>
<feature type="compositionally biased region" description="Gly residues" evidence="4">
    <location>
        <begin position="25"/>
        <end position="42"/>
    </location>
</feature>
<keyword evidence="7" id="KW-1185">Reference proteome</keyword>
<evidence type="ECO:0000256" key="4">
    <source>
        <dbReference type="SAM" id="MobiDB-lite"/>
    </source>
</evidence>
<dbReference type="SUPFAM" id="SSF53822">
    <property type="entry name" value="Periplasmic binding protein-like I"/>
    <property type="match status" value="1"/>
</dbReference>
<dbReference type="EMBL" id="FOYS01000005">
    <property type="protein sequence ID" value="SFR64712.1"/>
    <property type="molecule type" value="Genomic_DNA"/>
</dbReference>
<dbReference type="PROSITE" id="PS51257">
    <property type="entry name" value="PROKAR_LIPOPROTEIN"/>
    <property type="match status" value="1"/>
</dbReference>
<dbReference type="InterPro" id="IPR025997">
    <property type="entry name" value="SBP_2_dom"/>
</dbReference>
<dbReference type="PANTHER" id="PTHR46847">
    <property type="entry name" value="D-ALLOSE-BINDING PERIPLASMIC PROTEIN-RELATED"/>
    <property type="match status" value="1"/>
</dbReference>
<dbReference type="STRING" id="555875.SAMN04488124_3082"/>
<dbReference type="Gene3D" id="3.40.50.2300">
    <property type="match status" value="2"/>
</dbReference>
<dbReference type="CDD" id="cd06316">
    <property type="entry name" value="PBP1_ABC_sugar_binding-like"/>
    <property type="match status" value="1"/>
</dbReference>
<reference evidence="7" key="1">
    <citation type="submission" date="2016-10" db="EMBL/GenBank/DDBJ databases">
        <authorList>
            <person name="Varghese N."/>
            <person name="Submissions S."/>
        </authorList>
    </citation>
    <scope>NUCLEOTIDE SEQUENCE [LARGE SCALE GENOMIC DNA]</scope>
    <source>
        <strain evidence="7">CGMCC 1.8711</strain>
    </source>
</reference>
<dbReference type="InterPro" id="IPR028082">
    <property type="entry name" value="Peripla_BP_I"/>
</dbReference>
<dbReference type="Proteomes" id="UP000243250">
    <property type="component" value="Unassembled WGS sequence"/>
</dbReference>
<dbReference type="PROSITE" id="PS51318">
    <property type="entry name" value="TAT"/>
    <property type="match status" value="1"/>
</dbReference>
<keyword evidence="3" id="KW-0732">Signal</keyword>
<dbReference type="PANTHER" id="PTHR46847:SF1">
    <property type="entry name" value="D-ALLOSE-BINDING PERIPLASMIC PROTEIN-RELATED"/>
    <property type="match status" value="1"/>
</dbReference>
<evidence type="ECO:0000259" key="5">
    <source>
        <dbReference type="Pfam" id="PF13407"/>
    </source>
</evidence>
<sequence length="390" mass="41923">MRDSHNRRRFMKALGATSLGVGLAGCTGGGGGSGGTAGGSSGTGDSTTEVDFDLDAIEPDSLVGKGPSGEEPSPMDSVSLTDEQVSKVEEGEFNVEIVFHYKGDTWVRLQREAIKNRTEELGMNITGIHYPDFDPEKQSNILQTVAQKDDVDGVFSIPVDTAATVDAYREVAEAGKQLVFMDNVPEGFEHPGDYAGLVAADNRAMGTIGGRMMETLVDSGKIIVLEFDVPFYVVDERETGFKSVLKGNDDYQLETFGFTEPGNTLQLAQDALTANPDAAGLWAPWVDPPGAQAIQAIREQGMDIPVTSCDLGERSAVLMAEQSPLQGVGSQQPYQQGLTEVDMMAHALLGNETPPYIGVPSPAISRENLLDMYEKILQKQPPETVTEHFE</sequence>
<feature type="region of interest" description="Disordered" evidence="4">
    <location>
        <begin position="25"/>
        <end position="83"/>
    </location>
</feature>
<proteinExistence type="inferred from homology"/>
<evidence type="ECO:0000313" key="6">
    <source>
        <dbReference type="EMBL" id="SFR64712.1"/>
    </source>
</evidence>